<accession>A0ABT4H0Z9</accession>
<dbReference type="GO" id="GO:0004177">
    <property type="term" value="F:aminopeptidase activity"/>
    <property type="evidence" value="ECO:0007669"/>
    <property type="project" value="UniProtKB-KW"/>
</dbReference>
<dbReference type="RefSeq" id="WP_005551863.1">
    <property type="nucleotide sequence ID" value="NZ_JAMDLX010000061.1"/>
</dbReference>
<sequence length="121" mass="14083">MEDNVEILGMRVIDDKVTTEYGFFKPKEIFFIDVFQPKSNYFVPRFHTKKGEFTVFLTLESCKVTFKHLTKLDSGNLVDIDQITYVTESPFAITAYFPTGTKTANVSRVKRKYIEHLIKKT</sequence>
<gene>
    <name evidence="1" type="ORF">M5X12_19185</name>
</gene>
<keyword evidence="2" id="KW-1185">Reference proteome</keyword>
<proteinExistence type="predicted"/>
<dbReference type="GeneID" id="94492089"/>
<reference evidence="1 2" key="1">
    <citation type="submission" date="2022-05" db="EMBL/GenBank/DDBJ databases">
        <title>Genome Sequencing of Bee-Associated Microbes.</title>
        <authorList>
            <person name="Dunlap C."/>
        </authorList>
    </citation>
    <scope>NUCLEOTIDE SEQUENCE [LARGE SCALE GENOMIC DNA]</scope>
    <source>
        <strain evidence="1 2">NRRL B-04010</strain>
    </source>
</reference>
<keyword evidence="1" id="KW-0031">Aminopeptidase</keyword>
<evidence type="ECO:0000313" key="1">
    <source>
        <dbReference type="EMBL" id="MCY9762662.1"/>
    </source>
</evidence>
<protein>
    <submittedName>
        <fullName evidence="1">Dipeptidyl aminopeptidase</fullName>
    </submittedName>
</protein>
<dbReference type="Proteomes" id="UP001527181">
    <property type="component" value="Unassembled WGS sequence"/>
</dbReference>
<organism evidence="1 2">
    <name type="scientific">Paenibacillus alvei</name>
    <name type="common">Bacillus alvei</name>
    <dbReference type="NCBI Taxonomy" id="44250"/>
    <lineage>
        <taxon>Bacteria</taxon>
        <taxon>Bacillati</taxon>
        <taxon>Bacillota</taxon>
        <taxon>Bacilli</taxon>
        <taxon>Bacillales</taxon>
        <taxon>Paenibacillaceae</taxon>
        <taxon>Paenibacillus</taxon>
    </lineage>
</organism>
<keyword evidence="1" id="KW-0645">Protease</keyword>
<dbReference type="EMBL" id="JAMDNP010000041">
    <property type="protein sequence ID" value="MCY9762662.1"/>
    <property type="molecule type" value="Genomic_DNA"/>
</dbReference>
<name>A0ABT4H0Z9_PAEAL</name>
<comment type="caution">
    <text evidence="1">The sequence shown here is derived from an EMBL/GenBank/DDBJ whole genome shotgun (WGS) entry which is preliminary data.</text>
</comment>
<evidence type="ECO:0000313" key="2">
    <source>
        <dbReference type="Proteomes" id="UP001527181"/>
    </source>
</evidence>
<keyword evidence="1" id="KW-0378">Hydrolase</keyword>